<organism evidence="2 3">
    <name type="scientific">Paspalum notatum var. saurae</name>
    <dbReference type="NCBI Taxonomy" id="547442"/>
    <lineage>
        <taxon>Eukaryota</taxon>
        <taxon>Viridiplantae</taxon>
        <taxon>Streptophyta</taxon>
        <taxon>Embryophyta</taxon>
        <taxon>Tracheophyta</taxon>
        <taxon>Spermatophyta</taxon>
        <taxon>Magnoliopsida</taxon>
        <taxon>Liliopsida</taxon>
        <taxon>Poales</taxon>
        <taxon>Poaceae</taxon>
        <taxon>PACMAD clade</taxon>
        <taxon>Panicoideae</taxon>
        <taxon>Andropogonodae</taxon>
        <taxon>Paspaleae</taxon>
        <taxon>Paspalinae</taxon>
        <taxon>Paspalum</taxon>
    </lineage>
</organism>
<dbReference type="AlphaFoldDB" id="A0AAQ3SMT5"/>
<feature type="region of interest" description="Disordered" evidence="1">
    <location>
        <begin position="1"/>
        <end position="133"/>
    </location>
</feature>
<evidence type="ECO:0000313" key="2">
    <source>
        <dbReference type="EMBL" id="WVZ57259.1"/>
    </source>
</evidence>
<dbReference type="PANTHER" id="PTHR36075">
    <property type="entry name" value="BNAA10G09820D PROTEIN"/>
    <property type="match status" value="1"/>
</dbReference>
<evidence type="ECO:0000256" key="1">
    <source>
        <dbReference type="SAM" id="MobiDB-lite"/>
    </source>
</evidence>
<evidence type="ECO:0000313" key="3">
    <source>
        <dbReference type="Proteomes" id="UP001341281"/>
    </source>
</evidence>
<dbReference type="EMBL" id="CP144746">
    <property type="protein sequence ID" value="WVZ57259.1"/>
    <property type="molecule type" value="Genomic_DNA"/>
</dbReference>
<feature type="compositionally biased region" description="Basic and acidic residues" evidence="1">
    <location>
        <begin position="87"/>
        <end position="99"/>
    </location>
</feature>
<feature type="compositionally biased region" description="Basic and acidic residues" evidence="1">
    <location>
        <begin position="124"/>
        <end position="133"/>
    </location>
</feature>
<gene>
    <name evidence="2" type="ORF">U9M48_007664</name>
</gene>
<reference evidence="2 3" key="1">
    <citation type="submission" date="2024-02" db="EMBL/GenBank/DDBJ databases">
        <title>High-quality chromosome-scale genome assembly of Pensacola bahiagrass (Paspalum notatum Flugge var. saurae).</title>
        <authorList>
            <person name="Vega J.M."/>
            <person name="Podio M."/>
            <person name="Orjuela J."/>
            <person name="Siena L.A."/>
            <person name="Pessino S.C."/>
            <person name="Combes M.C."/>
            <person name="Mariac C."/>
            <person name="Albertini E."/>
            <person name="Pupilli F."/>
            <person name="Ortiz J.P.A."/>
            <person name="Leblanc O."/>
        </authorList>
    </citation>
    <scope>NUCLEOTIDE SEQUENCE [LARGE SCALE GENOMIC DNA]</scope>
    <source>
        <strain evidence="2">R1</strain>
        <tissue evidence="2">Leaf</tissue>
    </source>
</reference>
<dbReference type="PANTHER" id="PTHR36075:SF2">
    <property type="entry name" value="EXPRESSED PROTEIN"/>
    <property type="match status" value="1"/>
</dbReference>
<name>A0AAQ3SMT5_PASNO</name>
<feature type="compositionally biased region" description="Acidic residues" evidence="1">
    <location>
        <begin position="13"/>
        <end position="22"/>
    </location>
</feature>
<dbReference type="Proteomes" id="UP001341281">
    <property type="component" value="Chromosome 02"/>
</dbReference>
<feature type="compositionally biased region" description="Polar residues" evidence="1">
    <location>
        <begin position="101"/>
        <end position="111"/>
    </location>
</feature>
<accession>A0AAQ3SMT5</accession>
<keyword evidence="3" id="KW-1185">Reference proteome</keyword>
<sequence length="133" mass="14515">MDPHRLTGPAASDADDADDWDNDGFVIPSLSVEESDLGDWETSRASDPQPPPKRQATKDTENIYLGPHGAPPSRAKKPEDTSPTAGYRDKNNKAREADQKTFGTGRNNKGVSSGDFHRHNGANHAKDTYKRSV</sequence>
<proteinExistence type="predicted"/>
<protein>
    <submittedName>
        <fullName evidence="2">Uncharacterized protein</fullName>
    </submittedName>
</protein>